<evidence type="ECO:0000256" key="5">
    <source>
        <dbReference type="ARBA" id="ARBA00022553"/>
    </source>
</evidence>
<feature type="domain" description="ABC transporter" evidence="13">
    <location>
        <begin position="269"/>
        <end position="513"/>
    </location>
</feature>
<evidence type="ECO:0000256" key="6">
    <source>
        <dbReference type="ARBA" id="ARBA00022737"/>
    </source>
</evidence>
<evidence type="ECO:0000256" key="1">
    <source>
        <dbReference type="ARBA" id="ARBA00004259"/>
    </source>
</evidence>
<dbReference type="PROSITE" id="PS50893">
    <property type="entry name" value="ABC_TRANSPORTER_2"/>
    <property type="match status" value="2"/>
</dbReference>
<feature type="compositionally biased region" description="Basic and acidic residues" evidence="12">
    <location>
        <begin position="524"/>
        <end position="545"/>
    </location>
</feature>
<evidence type="ECO:0000259" key="13">
    <source>
        <dbReference type="PROSITE" id="PS50893"/>
    </source>
</evidence>
<feature type="region of interest" description="Disordered" evidence="12">
    <location>
        <begin position="524"/>
        <end position="566"/>
    </location>
</feature>
<dbReference type="GO" id="GO:0005737">
    <property type="term" value="C:cytoplasm"/>
    <property type="evidence" value="ECO:0007669"/>
    <property type="project" value="UniProtKB-SubCell"/>
</dbReference>
<keyword evidence="9" id="KW-0010">Activator</keyword>
<dbReference type="GO" id="GO:0005635">
    <property type="term" value="C:nuclear envelope"/>
    <property type="evidence" value="ECO:0007669"/>
    <property type="project" value="UniProtKB-SubCell"/>
</dbReference>
<organism evidence="14 15">
    <name type="scientific">Amphiprion ocellaris</name>
    <name type="common">Clown anemonefish</name>
    <dbReference type="NCBI Taxonomy" id="80972"/>
    <lineage>
        <taxon>Eukaryota</taxon>
        <taxon>Metazoa</taxon>
        <taxon>Chordata</taxon>
        <taxon>Craniata</taxon>
        <taxon>Vertebrata</taxon>
        <taxon>Euteleostomi</taxon>
        <taxon>Actinopterygii</taxon>
        <taxon>Neopterygii</taxon>
        <taxon>Teleostei</taxon>
        <taxon>Neoteleostei</taxon>
        <taxon>Acanthomorphata</taxon>
        <taxon>Ovalentaria</taxon>
        <taxon>Pomacentridae</taxon>
        <taxon>Amphiprion</taxon>
    </lineage>
</organism>
<dbReference type="Pfam" id="PF00005">
    <property type="entry name" value="ABC_tran"/>
    <property type="match status" value="2"/>
</dbReference>
<dbReference type="CDD" id="cd03221">
    <property type="entry name" value="ABCF_EF-3"/>
    <property type="match status" value="2"/>
</dbReference>
<dbReference type="GO" id="GO:0005524">
    <property type="term" value="F:ATP binding"/>
    <property type="evidence" value="ECO:0007669"/>
    <property type="project" value="UniProtKB-KW"/>
</dbReference>
<evidence type="ECO:0000256" key="11">
    <source>
        <dbReference type="ARBA" id="ARBA00073921"/>
    </source>
</evidence>
<dbReference type="AlphaFoldDB" id="A0AAQ5XVR4"/>
<dbReference type="InterPro" id="IPR003593">
    <property type="entry name" value="AAA+_ATPase"/>
</dbReference>
<dbReference type="InterPro" id="IPR003439">
    <property type="entry name" value="ABC_transporter-like_ATP-bd"/>
</dbReference>
<dbReference type="GO" id="GO:0005654">
    <property type="term" value="C:nucleoplasm"/>
    <property type="evidence" value="ECO:0007669"/>
    <property type="project" value="UniProtKB-SubCell"/>
</dbReference>
<evidence type="ECO:0000256" key="9">
    <source>
        <dbReference type="ARBA" id="ARBA00023159"/>
    </source>
</evidence>
<evidence type="ECO:0000256" key="8">
    <source>
        <dbReference type="ARBA" id="ARBA00022840"/>
    </source>
</evidence>
<dbReference type="FunFam" id="3.40.50.300:FF:000471">
    <property type="entry name" value="ATP-binding cassette, sub-family F (GCN20), member 1"/>
    <property type="match status" value="1"/>
</dbReference>
<dbReference type="SMART" id="SM00382">
    <property type="entry name" value="AAA"/>
    <property type="match status" value="2"/>
</dbReference>
<keyword evidence="15" id="KW-1185">Reference proteome</keyword>
<dbReference type="Proteomes" id="UP001501940">
    <property type="component" value="Chromosome 15"/>
</dbReference>
<dbReference type="FunFam" id="3.40.50.300:FF:000472">
    <property type="entry name" value="ATP-binding cassette, sub-family F (GCN20), member 1"/>
    <property type="match status" value="1"/>
</dbReference>
<feature type="domain" description="ABC transporter" evidence="13">
    <location>
        <begin position="591"/>
        <end position="805"/>
    </location>
</feature>
<proteinExistence type="predicted"/>
<keyword evidence="8" id="KW-0067">ATP-binding</keyword>
<keyword evidence="5" id="KW-0597">Phosphoprotein</keyword>
<evidence type="ECO:0000256" key="7">
    <source>
        <dbReference type="ARBA" id="ARBA00022741"/>
    </source>
</evidence>
<keyword evidence="6" id="KW-0677">Repeat</keyword>
<dbReference type="InterPro" id="IPR027417">
    <property type="entry name" value="P-loop_NTPase"/>
</dbReference>
<dbReference type="GO" id="GO:0016887">
    <property type="term" value="F:ATP hydrolysis activity"/>
    <property type="evidence" value="ECO:0007669"/>
    <property type="project" value="InterPro"/>
</dbReference>
<dbReference type="PANTHER" id="PTHR19211:SF14">
    <property type="entry name" value="ATP-BINDING CASSETTE SUB-FAMILY F MEMBER 1"/>
    <property type="match status" value="1"/>
</dbReference>
<feature type="compositionally biased region" description="Acidic residues" evidence="12">
    <location>
        <begin position="127"/>
        <end position="138"/>
    </location>
</feature>
<feature type="compositionally biased region" description="Basic and acidic residues" evidence="12">
    <location>
        <begin position="152"/>
        <end position="184"/>
    </location>
</feature>
<sequence length="811" mass="91251">MPRKAKEEAQWVDDEVDPAAEKTVKKGKKDKKGKKSFFEELATDSKPEKADEVAVTHSQGKQPQKKKKDRRKGKDADDDDDEDVMLNLKKLSVQASDDEDEPIIAPSKGSKKKGGNIFAALSQSQSDDGENEDLDEEDKPAKMTESDEDNEGEKNDGEKKTTKNTKKAEAKSRKGKPAEKSRSVEEEEDSDGGDMMMSAEDAIAEQAKQQEDDPFANLSKKDKKKKKKQMEYERQVASVRAQNALEGDFSISQAEMSSRQAMLENASDIKLERFSISAHGKELFVNADLLIVAGRRYGLVGPNGKGKTTLLKHIANRALSIPPNIDVLLCEQEVVADDTPAVQAVLKADTRRLKLLEEEKQLQARLEKGEDAVAERLEKVYEELRAIGAAAAEAKARRILAGLSFTPEMQNRPTKRFSGGWRMRVSLARALFMEPTLLMLDEPTNHLDLNAVIWLNNYLQGWKKTLLIVSHDQSFLDDVCTDIIHLDNQKLYYYRGNYLTFKKMYVQKQKELQKQYDKQEKKLKELKAGGKSTKQAEKQTKEALTRKQQKGKKKGGQEEESQDATELLKRPKEYTVKFTFPNPPPLSPPILGLHSVDFGYEGQKPLFKNVDFGIDMDSRICIVGPNGVGKSTLLLLLTGKLNPTKGEMRKNHRLKVGFFNQQYADQLNMEETATEYLMRNFNLPYQDGRKCLGRFGLESHAHTIQISKLSGGQKARVVFAELACRQPDVLILDEPTNNLDIESIDALSEAINEYKGAVIIVSHDARLITETQCQLWVVEDCTVNQIDGDFDDYKREVLEALGETMINKVNA</sequence>
<keyword evidence="7" id="KW-0547">Nucleotide-binding</keyword>
<dbReference type="InterPro" id="IPR017871">
    <property type="entry name" value="ABC_transporter-like_CS"/>
</dbReference>
<evidence type="ECO:0000313" key="14">
    <source>
        <dbReference type="Ensembl" id="ENSAOCP00000044897.1"/>
    </source>
</evidence>
<reference evidence="14 15" key="1">
    <citation type="submission" date="2022-01" db="EMBL/GenBank/DDBJ databases">
        <title>A chromosome-scale genome assembly of the false clownfish, Amphiprion ocellaris.</title>
        <authorList>
            <person name="Ryu T."/>
        </authorList>
    </citation>
    <scope>NUCLEOTIDE SEQUENCE [LARGE SCALE GENOMIC DNA]</scope>
</reference>
<gene>
    <name evidence="14" type="primary">ABCF1</name>
</gene>
<reference evidence="14" key="3">
    <citation type="submission" date="2025-09" db="UniProtKB">
        <authorList>
            <consortium name="Ensembl"/>
        </authorList>
    </citation>
    <scope>IDENTIFICATION</scope>
</reference>
<evidence type="ECO:0000313" key="15">
    <source>
        <dbReference type="Proteomes" id="UP001501940"/>
    </source>
</evidence>
<evidence type="ECO:0000256" key="2">
    <source>
        <dbReference type="ARBA" id="ARBA00004496"/>
    </source>
</evidence>
<feature type="compositionally biased region" description="Basic and acidic residues" evidence="12">
    <location>
        <begin position="43"/>
        <end position="54"/>
    </location>
</feature>
<feature type="compositionally biased region" description="Basic residues" evidence="12">
    <location>
        <begin position="25"/>
        <end position="35"/>
    </location>
</feature>
<evidence type="ECO:0000256" key="10">
    <source>
        <dbReference type="ARBA" id="ARBA00023242"/>
    </source>
</evidence>
<reference evidence="14" key="2">
    <citation type="submission" date="2025-08" db="UniProtKB">
        <authorList>
            <consortium name="Ensembl"/>
        </authorList>
    </citation>
    <scope>IDENTIFICATION</scope>
</reference>
<keyword evidence="10" id="KW-0539">Nucleus</keyword>
<comment type="subcellular location">
    <subcellularLocation>
        <location evidence="2">Cytoplasm</location>
    </subcellularLocation>
    <subcellularLocation>
        <location evidence="1">Nucleus envelope</location>
    </subcellularLocation>
    <subcellularLocation>
        <location evidence="3">Nucleus</location>
        <location evidence="3">Nucleoplasm</location>
    </subcellularLocation>
</comment>
<feature type="compositionally biased region" description="Basic residues" evidence="12">
    <location>
        <begin position="63"/>
        <end position="73"/>
    </location>
</feature>
<dbReference type="SUPFAM" id="SSF52540">
    <property type="entry name" value="P-loop containing nucleoside triphosphate hydrolases"/>
    <property type="match status" value="2"/>
</dbReference>
<evidence type="ECO:0000256" key="4">
    <source>
        <dbReference type="ARBA" id="ARBA00022490"/>
    </source>
</evidence>
<dbReference type="GeneID" id="111585702"/>
<evidence type="ECO:0000256" key="3">
    <source>
        <dbReference type="ARBA" id="ARBA00004642"/>
    </source>
</evidence>
<dbReference type="GeneTree" id="ENSGT00940000158329"/>
<protein>
    <recommendedName>
        <fullName evidence="11">ATP-binding cassette sub-family F member 1</fullName>
    </recommendedName>
</protein>
<dbReference type="InterPro" id="IPR050611">
    <property type="entry name" value="ABCF"/>
</dbReference>
<evidence type="ECO:0000256" key="12">
    <source>
        <dbReference type="SAM" id="MobiDB-lite"/>
    </source>
</evidence>
<feature type="region of interest" description="Disordered" evidence="12">
    <location>
        <begin position="1"/>
        <end position="232"/>
    </location>
</feature>
<dbReference type="Gene3D" id="3.40.50.300">
    <property type="entry name" value="P-loop containing nucleotide triphosphate hydrolases"/>
    <property type="match status" value="2"/>
</dbReference>
<dbReference type="Ensembl" id="ENSAOCT00000056440.1">
    <property type="protein sequence ID" value="ENSAOCP00000044897.1"/>
    <property type="gene ID" value="ENSAOCG00000008556.2"/>
</dbReference>
<name>A0AAQ5XVR4_AMPOC</name>
<dbReference type="PANTHER" id="PTHR19211">
    <property type="entry name" value="ATP-BINDING TRANSPORT PROTEIN-RELATED"/>
    <property type="match status" value="1"/>
</dbReference>
<dbReference type="NCBIfam" id="NF000355">
    <property type="entry name" value="ribo_prot_ABC_F"/>
    <property type="match status" value="1"/>
</dbReference>
<dbReference type="RefSeq" id="XP_023151053.1">
    <property type="nucleotide sequence ID" value="XM_023295285.3"/>
</dbReference>
<accession>A0AAQ5XVR4</accession>
<keyword evidence="4" id="KW-0963">Cytoplasm</keyword>
<dbReference type="PROSITE" id="PS00211">
    <property type="entry name" value="ABC_TRANSPORTER_1"/>
    <property type="match status" value="2"/>
</dbReference>